<name>A0ABR2JYS3_9EUKA</name>
<sequence>MHFSSGISLFELKSVSTILTSVYNIPKPSRDQKRSSVLLLGWFIENWSYIEPVLPFIHLLDENKVVINGAREMIETGLITI</sequence>
<keyword evidence="2" id="KW-1185">Reference proteome</keyword>
<gene>
    <name evidence="1" type="ORF">M9Y10_043109</name>
</gene>
<comment type="caution">
    <text evidence="1">The sequence shown here is derived from an EMBL/GenBank/DDBJ whole genome shotgun (WGS) entry which is preliminary data.</text>
</comment>
<evidence type="ECO:0000313" key="2">
    <source>
        <dbReference type="Proteomes" id="UP001470230"/>
    </source>
</evidence>
<evidence type="ECO:0000313" key="1">
    <source>
        <dbReference type="EMBL" id="KAK8884006.1"/>
    </source>
</evidence>
<dbReference type="EMBL" id="JAPFFF010000008">
    <property type="protein sequence ID" value="KAK8884006.1"/>
    <property type="molecule type" value="Genomic_DNA"/>
</dbReference>
<dbReference type="Proteomes" id="UP001470230">
    <property type="component" value="Unassembled WGS sequence"/>
</dbReference>
<organism evidence="1 2">
    <name type="scientific">Tritrichomonas musculus</name>
    <dbReference type="NCBI Taxonomy" id="1915356"/>
    <lineage>
        <taxon>Eukaryota</taxon>
        <taxon>Metamonada</taxon>
        <taxon>Parabasalia</taxon>
        <taxon>Tritrichomonadida</taxon>
        <taxon>Tritrichomonadidae</taxon>
        <taxon>Tritrichomonas</taxon>
    </lineage>
</organism>
<reference evidence="1 2" key="1">
    <citation type="submission" date="2024-04" db="EMBL/GenBank/DDBJ databases">
        <title>Tritrichomonas musculus Genome.</title>
        <authorList>
            <person name="Alves-Ferreira E."/>
            <person name="Grigg M."/>
            <person name="Lorenzi H."/>
            <person name="Galac M."/>
        </authorList>
    </citation>
    <scope>NUCLEOTIDE SEQUENCE [LARGE SCALE GENOMIC DNA]</scope>
    <source>
        <strain evidence="1 2">EAF2021</strain>
    </source>
</reference>
<proteinExistence type="predicted"/>
<accession>A0ABR2JYS3</accession>
<protein>
    <submittedName>
        <fullName evidence="1">Uncharacterized protein</fullName>
    </submittedName>
</protein>